<dbReference type="Pfam" id="PF10972">
    <property type="entry name" value="CsiV"/>
    <property type="match status" value="1"/>
</dbReference>
<accession>A0A917N9C5</accession>
<reference evidence="1" key="2">
    <citation type="submission" date="2020-09" db="EMBL/GenBank/DDBJ databases">
        <authorList>
            <person name="Sun Q."/>
            <person name="Ohkuma M."/>
        </authorList>
    </citation>
    <scope>NUCLEOTIDE SEQUENCE</scope>
    <source>
        <strain evidence="1">JCM 13919</strain>
    </source>
</reference>
<dbReference type="InterPro" id="IPR021241">
    <property type="entry name" value="CsiV"/>
</dbReference>
<proteinExistence type="predicted"/>
<keyword evidence="2" id="KW-1185">Reference proteome</keyword>
<evidence type="ECO:0000313" key="2">
    <source>
        <dbReference type="Proteomes" id="UP000630149"/>
    </source>
</evidence>
<reference evidence="1" key="1">
    <citation type="journal article" date="2014" name="Int. J. Syst. Evol. Microbiol.">
        <title>Complete genome sequence of Corynebacterium casei LMG S-19264T (=DSM 44701T), isolated from a smear-ripened cheese.</title>
        <authorList>
            <consortium name="US DOE Joint Genome Institute (JGI-PGF)"/>
            <person name="Walter F."/>
            <person name="Albersmeier A."/>
            <person name="Kalinowski J."/>
            <person name="Ruckert C."/>
        </authorList>
    </citation>
    <scope>NUCLEOTIDE SEQUENCE</scope>
    <source>
        <strain evidence="1">JCM 13919</strain>
    </source>
</reference>
<gene>
    <name evidence="1" type="ORF">GCM10007966_04840</name>
</gene>
<protein>
    <submittedName>
        <fullName evidence="1">Uncharacterized protein</fullName>
    </submittedName>
</protein>
<dbReference type="EMBL" id="BMOB01000002">
    <property type="protein sequence ID" value="GGI79333.1"/>
    <property type="molecule type" value="Genomic_DNA"/>
</dbReference>
<name>A0A917N9C5_9GAMM</name>
<organism evidence="1 2">
    <name type="scientific">Legionella impletisoli</name>
    <dbReference type="NCBI Taxonomy" id="343510"/>
    <lineage>
        <taxon>Bacteria</taxon>
        <taxon>Pseudomonadati</taxon>
        <taxon>Pseudomonadota</taxon>
        <taxon>Gammaproteobacteria</taxon>
        <taxon>Legionellales</taxon>
        <taxon>Legionellaceae</taxon>
        <taxon>Legionella</taxon>
    </lineage>
</organism>
<comment type="caution">
    <text evidence="1">The sequence shown here is derived from an EMBL/GenBank/DDBJ whole genome shotgun (WGS) entry which is preliminary data.</text>
</comment>
<dbReference type="Proteomes" id="UP000630149">
    <property type="component" value="Unassembled WGS sequence"/>
</dbReference>
<sequence>MHASPSELYQVDLIVFTHNARDAVSEELPTPIMLEPQHAISLQAFDGSPAPYHLLPSTSSGLRKELWALNHKGTYQVLGHYSWLQPANNQKPIVLPRIDQSGWNVEGTLRIRHSNYFLVDSELLFSAPRTRSTSFVLSQKHRLQEDKVYYLDHPQAGMLIKIHKIA</sequence>
<dbReference type="AlphaFoldDB" id="A0A917N9C5"/>
<evidence type="ECO:0000313" key="1">
    <source>
        <dbReference type="EMBL" id="GGI79333.1"/>
    </source>
</evidence>